<accession>B4MZ65</accession>
<dbReference type="EMBL" id="CH963913">
    <property type="protein sequence ID" value="EDW77461.2"/>
    <property type="molecule type" value="Genomic_DNA"/>
</dbReference>
<keyword evidence="3" id="KW-1185">Reference proteome</keyword>
<organism evidence="2 3">
    <name type="scientific">Drosophila willistoni</name>
    <name type="common">Fruit fly</name>
    <dbReference type="NCBI Taxonomy" id="7260"/>
    <lineage>
        <taxon>Eukaryota</taxon>
        <taxon>Metazoa</taxon>
        <taxon>Ecdysozoa</taxon>
        <taxon>Arthropoda</taxon>
        <taxon>Hexapoda</taxon>
        <taxon>Insecta</taxon>
        <taxon>Pterygota</taxon>
        <taxon>Neoptera</taxon>
        <taxon>Endopterygota</taxon>
        <taxon>Diptera</taxon>
        <taxon>Brachycera</taxon>
        <taxon>Muscomorpha</taxon>
        <taxon>Ephydroidea</taxon>
        <taxon>Drosophilidae</taxon>
        <taxon>Drosophila</taxon>
        <taxon>Sophophora</taxon>
    </lineage>
</organism>
<dbReference type="HOGENOM" id="CLU_1497816_0_0_1"/>
<proteinExistence type="predicted"/>
<evidence type="ECO:0000313" key="3">
    <source>
        <dbReference type="Proteomes" id="UP000007798"/>
    </source>
</evidence>
<gene>
    <name evidence="2" type="primary">Dwil\GK18076</name>
    <name evidence="2" type="ORF">Dwil_GK18076</name>
</gene>
<feature type="compositionally biased region" description="Polar residues" evidence="1">
    <location>
        <begin position="1"/>
        <end position="10"/>
    </location>
</feature>
<feature type="compositionally biased region" description="Basic and acidic residues" evidence="1">
    <location>
        <begin position="12"/>
        <end position="41"/>
    </location>
</feature>
<protein>
    <submittedName>
        <fullName evidence="2">Uncharacterized protein</fullName>
    </submittedName>
</protein>
<dbReference type="InParanoid" id="B4MZ65"/>
<reference evidence="2 3" key="1">
    <citation type="journal article" date="2007" name="Nature">
        <title>Evolution of genes and genomes on the Drosophila phylogeny.</title>
        <authorList>
            <consortium name="Drosophila 12 Genomes Consortium"/>
            <person name="Clark A.G."/>
            <person name="Eisen M.B."/>
            <person name="Smith D.R."/>
            <person name="Bergman C.M."/>
            <person name="Oliver B."/>
            <person name="Markow T.A."/>
            <person name="Kaufman T.C."/>
            <person name="Kellis M."/>
            <person name="Gelbart W."/>
            <person name="Iyer V.N."/>
            <person name="Pollard D.A."/>
            <person name="Sackton T.B."/>
            <person name="Larracuente A.M."/>
            <person name="Singh N.D."/>
            <person name="Abad J.P."/>
            <person name="Abt D.N."/>
            <person name="Adryan B."/>
            <person name="Aguade M."/>
            <person name="Akashi H."/>
            <person name="Anderson W.W."/>
            <person name="Aquadro C.F."/>
            <person name="Ardell D.H."/>
            <person name="Arguello R."/>
            <person name="Artieri C.G."/>
            <person name="Barbash D.A."/>
            <person name="Barker D."/>
            <person name="Barsanti P."/>
            <person name="Batterham P."/>
            <person name="Batzoglou S."/>
            <person name="Begun D."/>
            <person name="Bhutkar A."/>
            <person name="Blanco E."/>
            <person name="Bosak S.A."/>
            <person name="Bradley R.K."/>
            <person name="Brand A.D."/>
            <person name="Brent M.R."/>
            <person name="Brooks A.N."/>
            <person name="Brown R.H."/>
            <person name="Butlin R.K."/>
            <person name="Caggese C."/>
            <person name="Calvi B.R."/>
            <person name="Bernardo de Carvalho A."/>
            <person name="Caspi A."/>
            <person name="Castrezana S."/>
            <person name="Celniker S.E."/>
            <person name="Chang J.L."/>
            <person name="Chapple C."/>
            <person name="Chatterji S."/>
            <person name="Chinwalla A."/>
            <person name="Civetta A."/>
            <person name="Clifton S.W."/>
            <person name="Comeron J.M."/>
            <person name="Costello J.C."/>
            <person name="Coyne J.A."/>
            <person name="Daub J."/>
            <person name="David R.G."/>
            <person name="Delcher A.L."/>
            <person name="Delehaunty K."/>
            <person name="Do C.B."/>
            <person name="Ebling H."/>
            <person name="Edwards K."/>
            <person name="Eickbush T."/>
            <person name="Evans J.D."/>
            <person name="Filipski A."/>
            <person name="Findeiss S."/>
            <person name="Freyhult E."/>
            <person name="Fulton L."/>
            <person name="Fulton R."/>
            <person name="Garcia A.C."/>
            <person name="Gardiner A."/>
            <person name="Garfield D.A."/>
            <person name="Garvin B.E."/>
            <person name="Gibson G."/>
            <person name="Gilbert D."/>
            <person name="Gnerre S."/>
            <person name="Godfrey J."/>
            <person name="Good R."/>
            <person name="Gotea V."/>
            <person name="Gravely B."/>
            <person name="Greenberg A.J."/>
            <person name="Griffiths-Jones S."/>
            <person name="Gross S."/>
            <person name="Guigo R."/>
            <person name="Gustafson E.A."/>
            <person name="Haerty W."/>
            <person name="Hahn M.W."/>
            <person name="Halligan D.L."/>
            <person name="Halpern A.L."/>
            <person name="Halter G.M."/>
            <person name="Han M.V."/>
            <person name="Heger A."/>
            <person name="Hillier L."/>
            <person name="Hinrichs A.S."/>
            <person name="Holmes I."/>
            <person name="Hoskins R.A."/>
            <person name="Hubisz M.J."/>
            <person name="Hultmark D."/>
            <person name="Huntley M.A."/>
            <person name="Jaffe D.B."/>
            <person name="Jagadeeshan S."/>
            <person name="Jeck W.R."/>
            <person name="Johnson J."/>
            <person name="Jones C.D."/>
            <person name="Jordan W.C."/>
            <person name="Karpen G.H."/>
            <person name="Kataoka E."/>
            <person name="Keightley P.D."/>
            <person name="Kheradpour P."/>
            <person name="Kirkness E.F."/>
            <person name="Koerich L.B."/>
            <person name="Kristiansen K."/>
            <person name="Kudrna D."/>
            <person name="Kulathinal R.J."/>
            <person name="Kumar S."/>
            <person name="Kwok R."/>
            <person name="Lander E."/>
            <person name="Langley C.H."/>
            <person name="Lapoint R."/>
            <person name="Lazzaro B.P."/>
            <person name="Lee S.J."/>
            <person name="Levesque L."/>
            <person name="Li R."/>
            <person name="Lin C.F."/>
            <person name="Lin M.F."/>
            <person name="Lindblad-Toh K."/>
            <person name="Llopart A."/>
            <person name="Long M."/>
            <person name="Low L."/>
            <person name="Lozovsky E."/>
            <person name="Lu J."/>
            <person name="Luo M."/>
            <person name="Machado C.A."/>
            <person name="Makalowski W."/>
            <person name="Marzo M."/>
            <person name="Matsuda M."/>
            <person name="Matzkin L."/>
            <person name="McAllister B."/>
            <person name="McBride C.S."/>
            <person name="McKernan B."/>
            <person name="McKernan K."/>
            <person name="Mendez-Lago M."/>
            <person name="Minx P."/>
            <person name="Mollenhauer M.U."/>
            <person name="Montooth K."/>
            <person name="Mount S.M."/>
            <person name="Mu X."/>
            <person name="Myers E."/>
            <person name="Negre B."/>
            <person name="Newfeld S."/>
            <person name="Nielsen R."/>
            <person name="Noor M.A."/>
            <person name="O'Grady P."/>
            <person name="Pachter L."/>
            <person name="Papaceit M."/>
            <person name="Parisi M.J."/>
            <person name="Parisi M."/>
            <person name="Parts L."/>
            <person name="Pedersen J.S."/>
            <person name="Pesole G."/>
            <person name="Phillippy A.M."/>
            <person name="Ponting C.P."/>
            <person name="Pop M."/>
            <person name="Porcelli D."/>
            <person name="Powell J.R."/>
            <person name="Prohaska S."/>
            <person name="Pruitt K."/>
            <person name="Puig M."/>
            <person name="Quesneville H."/>
            <person name="Ram K.R."/>
            <person name="Rand D."/>
            <person name="Rasmussen M.D."/>
            <person name="Reed L.K."/>
            <person name="Reenan R."/>
            <person name="Reily A."/>
            <person name="Remington K.A."/>
            <person name="Rieger T.T."/>
            <person name="Ritchie M.G."/>
            <person name="Robin C."/>
            <person name="Rogers Y.H."/>
            <person name="Rohde C."/>
            <person name="Rozas J."/>
            <person name="Rubenfield M.J."/>
            <person name="Ruiz A."/>
            <person name="Russo S."/>
            <person name="Salzberg S.L."/>
            <person name="Sanchez-Gracia A."/>
            <person name="Saranga D.J."/>
            <person name="Sato H."/>
            <person name="Schaeffer S.W."/>
            <person name="Schatz M.C."/>
            <person name="Schlenke T."/>
            <person name="Schwartz R."/>
            <person name="Segarra C."/>
            <person name="Singh R.S."/>
            <person name="Sirot L."/>
            <person name="Sirota M."/>
            <person name="Sisneros N.B."/>
            <person name="Smith C.D."/>
            <person name="Smith T.F."/>
            <person name="Spieth J."/>
            <person name="Stage D.E."/>
            <person name="Stark A."/>
            <person name="Stephan W."/>
            <person name="Strausberg R.L."/>
            <person name="Strempel S."/>
            <person name="Sturgill D."/>
            <person name="Sutton G."/>
            <person name="Sutton G.G."/>
            <person name="Tao W."/>
            <person name="Teichmann S."/>
            <person name="Tobari Y.N."/>
            <person name="Tomimura Y."/>
            <person name="Tsolas J.M."/>
            <person name="Valente V.L."/>
            <person name="Venter E."/>
            <person name="Venter J.C."/>
            <person name="Vicario S."/>
            <person name="Vieira F.G."/>
            <person name="Vilella A.J."/>
            <person name="Villasante A."/>
            <person name="Walenz B."/>
            <person name="Wang J."/>
            <person name="Wasserman M."/>
            <person name="Watts T."/>
            <person name="Wilson D."/>
            <person name="Wilson R.K."/>
            <person name="Wing R.A."/>
            <person name="Wolfner M.F."/>
            <person name="Wong A."/>
            <person name="Wong G.K."/>
            <person name="Wu C.I."/>
            <person name="Wu G."/>
            <person name="Yamamoto D."/>
            <person name="Yang H.P."/>
            <person name="Yang S.P."/>
            <person name="Yorke J.A."/>
            <person name="Yoshida K."/>
            <person name="Zdobnov E."/>
            <person name="Zhang P."/>
            <person name="Zhang Y."/>
            <person name="Zimin A.V."/>
            <person name="Baldwin J."/>
            <person name="Abdouelleil A."/>
            <person name="Abdulkadir J."/>
            <person name="Abebe A."/>
            <person name="Abera B."/>
            <person name="Abreu J."/>
            <person name="Acer S.C."/>
            <person name="Aftuck L."/>
            <person name="Alexander A."/>
            <person name="An P."/>
            <person name="Anderson E."/>
            <person name="Anderson S."/>
            <person name="Arachi H."/>
            <person name="Azer M."/>
            <person name="Bachantsang P."/>
            <person name="Barry A."/>
            <person name="Bayul T."/>
            <person name="Berlin A."/>
            <person name="Bessette D."/>
            <person name="Bloom T."/>
            <person name="Blye J."/>
            <person name="Boguslavskiy L."/>
            <person name="Bonnet C."/>
            <person name="Boukhgalter B."/>
            <person name="Bourzgui I."/>
            <person name="Brown A."/>
            <person name="Cahill P."/>
            <person name="Channer S."/>
            <person name="Cheshatsang Y."/>
            <person name="Chuda L."/>
            <person name="Citroen M."/>
            <person name="Collymore A."/>
            <person name="Cooke P."/>
            <person name="Costello M."/>
            <person name="D'Aco K."/>
            <person name="Daza R."/>
            <person name="De Haan G."/>
            <person name="DeGray S."/>
            <person name="DeMaso C."/>
            <person name="Dhargay N."/>
            <person name="Dooley K."/>
            <person name="Dooley E."/>
            <person name="Doricent M."/>
            <person name="Dorje P."/>
            <person name="Dorjee K."/>
            <person name="Dupes A."/>
            <person name="Elong R."/>
            <person name="Falk J."/>
            <person name="Farina A."/>
            <person name="Faro S."/>
            <person name="Ferguson D."/>
            <person name="Fisher S."/>
            <person name="Foley C.D."/>
            <person name="Franke A."/>
            <person name="Friedrich D."/>
            <person name="Gadbois L."/>
            <person name="Gearin G."/>
            <person name="Gearin C.R."/>
            <person name="Giannoukos G."/>
            <person name="Goode T."/>
            <person name="Graham J."/>
            <person name="Grandbois E."/>
            <person name="Grewal S."/>
            <person name="Gyaltsen K."/>
            <person name="Hafez N."/>
            <person name="Hagos B."/>
            <person name="Hall J."/>
            <person name="Henson C."/>
            <person name="Hollinger A."/>
            <person name="Honan T."/>
            <person name="Huard M.D."/>
            <person name="Hughes L."/>
            <person name="Hurhula B."/>
            <person name="Husby M.E."/>
            <person name="Kamat A."/>
            <person name="Kanga B."/>
            <person name="Kashin S."/>
            <person name="Khazanovich D."/>
            <person name="Kisner P."/>
            <person name="Lance K."/>
            <person name="Lara M."/>
            <person name="Lee W."/>
            <person name="Lennon N."/>
            <person name="Letendre F."/>
            <person name="LeVine R."/>
            <person name="Lipovsky A."/>
            <person name="Liu X."/>
            <person name="Liu J."/>
            <person name="Liu S."/>
            <person name="Lokyitsang T."/>
            <person name="Lokyitsang Y."/>
            <person name="Lubonja R."/>
            <person name="Lui A."/>
            <person name="MacDonald P."/>
            <person name="Magnisalis V."/>
            <person name="Maru K."/>
            <person name="Matthews C."/>
            <person name="McCusker W."/>
            <person name="McDonough S."/>
            <person name="Mehta T."/>
            <person name="Meldrim J."/>
            <person name="Meneus L."/>
            <person name="Mihai O."/>
            <person name="Mihalev A."/>
            <person name="Mihova T."/>
            <person name="Mittelman R."/>
            <person name="Mlenga V."/>
            <person name="Montmayeur A."/>
            <person name="Mulrain L."/>
            <person name="Navidi A."/>
            <person name="Naylor J."/>
            <person name="Negash T."/>
            <person name="Nguyen T."/>
            <person name="Nguyen N."/>
            <person name="Nicol R."/>
            <person name="Norbu C."/>
            <person name="Norbu N."/>
            <person name="Novod N."/>
            <person name="O'Neill B."/>
            <person name="Osman S."/>
            <person name="Markiewicz E."/>
            <person name="Oyono O.L."/>
            <person name="Patti C."/>
            <person name="Phunkhang P."/>
            <person name="Pierre F."/>
            <person name="Priest M."/>
            <person name="Raghuraman S."/>
            <person name="Rege F."/>
            <person name="Reyes R."/>
            <person name="Rise C."/>
            <person name="Rogov P."/>
            <person name="Ross K."/>
            <person name="Ryan E."/>
            <person name="Settipalli S."/>
            <person name="Shea T."/>
            <person name="Sherpa N."/>
            <person name="Shi L."/>
            <person name="Shih D."/>
            <person name="Sparrow T."/>
            <person name="Spaulding J."/>
            <person name="Stalker J."/>
            <person name="Stange-Thomann N."/>
            <person name="Stavropoulos S."/>
            <person name="Stone C."/>
            <person name="Strader C."/>
            <person name="Tesfaye S."/>
            <person name="Thomson T."/>
            <person name="Thoulutsang Y."/>
            <person name="Thoulutsang D."/>
            <person name="Topham K."/>
            <person name="Topping I."/>
            <person name="Tsamla T."/>
            <person name="Vassiliev H."/>
            <person name="Vo A."/>
            <person name="Wangchuk T."/>
            <person name="Wangdi T."/>
            <person name="Weiand M."/>
            <person name="Wilkinson J."/>
            <person name="Wilson A."/>
            <person name="Yadav S."/>
            <person name="Young G."/>
            <person name="Yu Q."/>
            <person name="Zembek L."/>
            <person name="Zhong D."/>
            <person name="Zimmer A."/>
            <person name="Zwirko Z."/>
            <person name="Jaffe D.B."/>
            <person name="Alvarez P."/>
            <person name="Brockman W."/>
            <person name="Butler J."/>
            <person name="Chin C."/>
            <person name="Gnerre S."/>
            <person name="Grabherr M."/>
            <person name="Kleber M."/>
            <person name="Mauceli E."/>
            <person name="MacCallum I."/>
        </authorList>
    </citation>
    <scope>NUCLEOTIDE SEQUENCE [LARGE SCALE GENOMIC DNA]</scope>
    <source>
        <strain evidence="3">Tucson 14030-0811.24</strain>
    </source>
</reference>
<dbReference type="SMR" id="B4MZ65"/>
<feature type="compositionally biased region" description="Basic and acidic residues" evidence="1">
    <location>
        <begin position="50"/>
        <end position="68"/>
    </location>
</feature>
<evidence type="ECO:0000256" key="1">
    <source>
        <dbReference type="SAM" id="MobiDB-lite"/>
    </source>
</evidence>
<dbReference type="AlphaFoldDB" id="B4MZ65"/>
<dbReference type="OrthoDB" id="7883286at2759"/>
<dbReference type="Proteomes" id="UP000007798">
    <property type="component" value="Unassembled WGS sequence"/>
</dbReference>
<name>B4MZ65_DROWI</name>
<feature type="region of interest" description="Disordered" evidence="1">
    <location>
        <begin position="1"/>
        <end position="83"/>
    </location>
</feature>
<evidence type="ECO:0000313" key="2">
    <source>
        <dbReference type="EMBL" id="EDW77461.2"/>
    </source>
</evidence>
<sequence length="224" mass="25709">MAEQSPNSKLLNEPESKEAEVKKAEDDRAKDDKAKDDKAEDDKAEDDKAEVEKVEPTPEPDSTSKAEGMESLPSSANAVGSGSLAGDWEMRMQNVLQRVQAFSGQHSKEIDDIIEILLPDMLSDLKEYNAIYEEVRKIDATMKSNLSNAAAIDPDIGNIYLDLHEKFRKWERIDSVKMESSMREILKKKARESEKLQERNRHYVVIRLRRSWRMLRKALFRPIC</sequence>
<dbReference type="KEGG" id="dwi:6643562"/>